<evidence type="ECO:0000313" key="3">
    <source>
        <dbReference type="EMBL" id="AYJ86002.1"/>
    </source>
</evidence>
<keyword evidence="4" id="KW-1185">Reference proteome</keyword>
<organism evidence="3 4">
    <name type="scientific">Sphingomonas paeninsulae</name>
    <dbReference type="NCBI Taxonomy" id="2319844"/>
    <lineage>
        <taxon>Bacteria</taxon>
        <taxon>Pseudomonadati</taxon>
        <taxon>Pseudomonadota</taxon>
        <taxon>Alphaproteobacteria</taxon>
        <taxon>Sphingomonadales</taxon>
        <taxon>Sphingomonadaceae</taxon>
        <taxon>Sphingomonas</taxon>
    </lineage>
</organism>
<evidence type="ECO:0000256" key="1">
    <source>
        <dbReference type="SAM" id="Phobius"/>
    </source>
</evidence>
<dbReference type="Proteomes" id="UP000276254">
    <property type="component" value="Chromosome"/>
</dbReference>
<accession>A0A494TFF7</accession>
<dbReference type="EMBL" id="CP032829">
    <property type="protein sequence ID" value="AYJ86002.1"/>
    <property type="molecule type" value="Genomic_DNA"/>
</dbReference>
<feature type="transmembrane region" description="Helical" evidence="1">
    <location>
        <begin position="194"/>
        <end position="216"/>
    </location>
</feature>
<sequence length="369" mass="40484">MAQNVFLYDRVLEAWLRGAICVLFAFVIVIAPAHASQAARNNSLPGHVILPEPCIALTAQRVDPLAMLNNRRAFDCTTDQIGISGPVTWGLFRNLSVVTDPANPWELRHTVSQANDETLFVHYTDGRVVRVADDRMAARRTFAPNQFGFVLPNGPGVIDTILVRVEGLQNQRGIAPRPELITVHAALISDSKYLAIYCVLAGVVFALLVFNFSLFMVLRAQFILIYCVTAVLTLMVGASWSGAVFALLPGLNPTTQISLSLLCASAMMISITFFMLGFIERKVTSGPIAAFTVIAGLIGLMSSIVRIIDLPFAWKIMDAITYGSMVAVLIGITLTAALGWARGSRYARNYWLCSRFVRIGDRKAERLEM</sequence>
<keyword evidence="1" id="KW-0812">Transmembrane</keyword>
<proteinExistence type="predicted"/>
<name>A0A494TFF7_SPHPE</name>
<evidence type="ECO:0000259" key="2">
    <source>
        <dbReference type="Pfam" id="PF07695"/>
    </source>
</evidence>
<keyword evidence="1" id="KW-0472">Membrane</keyword>
<dbReference type="Pfam" id="PF07695">
    <property type="entry name" value="7TMR-DISM_7TM"/>
    <property type="match status" value="1"/>
</dbReference>
<dbReference type="KEGG" id="spha:D3Y57_08490"/>
<feature type="domain" description="7TM-DISM receptor extracellular" evidence="2">
    <location>
        <begin position="196"/>
        <end position="353"/>
    </location>
</feature>
<dbReference type="RefSeq" id="WP_121152626.1">
    <property type="nucleotide sequence ID" value="NZ_CP032829.1"/>
</dbReference>
<keyword evidence="1" id="KW-1133">Transmembrane helix</keyword>
<feature type="transmembrane region" description="Helical" evidence="1">
    <location>
        <begin position="288"/>
        <end position="308"/>
    </location>
</feature>
<protein>
    <recommendedName>
        <fullName evidence="2">7TM-DISM receptor extracellular domain-containing protein</fullName>
    </recommendedName>
</protein>
<dbReference type="InterPro" id="IPR011623">
    <property type="entry name" value="7TMR_DISM_rcpt_extracell_dom1"/>
</dbReference>
<gene>
    <name evidence="3" type="ORF">D3Y57_08490</name>
</gene>
<dbReference type="AlphaFoldDB" id="A0A494TFF7"/>
<feature type="transmembrane region" description="Helical" evidence="1">
    <location>
        <begin position="320"/>
        <end position="341"/>
    </location>
</feature>
<evidence type="ECO:0000313" key="4">
    <source>
        <dbReference type="Proteomes" id="UP000276254"/>
    </source>
</evidence>
<feature type="transmembrane region" description="Helical" evidence="1">
    <location>
        <begin position="223"/>
        <end position="251"/>
    </location>
</feature>
<reference evidence="3 4" key="1">
    <citation type="submission" date="2018-09" db="EMBL/GenBank/DDBJ databases">
        <title>Sphingomonas peninsula sp. nov., isolated from fildes peninsula, Antarctic soil.</title>
        <authorList>
            <person name="Yingchao G."/>
        </authorList>
    </citation>
    <scope>NUCLEOTIDE SEQUENCE [LARGE SCALE GENOMIC DNA]</scope>
    <source>
        <strain evidence="3 4">YZ-8</strain>
    </source>
</reference>
<feature type="transmembrane region" description="Helical" evidence="1">
    <location>
        <begin position="257"/>
        <end position="276"/>
    </location>
</feature>